<dbReference type="EMBL" id="CP138592">
    <property type="protein sequence ID" value="WPH04730.1"/>
    <property type="molecule type" value="Genomic_DNA"/>
</dbReference>
<feature type="region of interest" description="Disordered" evidence="2">
    <location>
        <begin position="502"/>
        <end position="533"/>
    </location>
</feature>
<evidence type="ECO:0000313" key="3">
    <source>
        <dbReference type="EMBL" id="WPH04730.1"/>
    </source>
</evidence>
<dbReference type="InterPro" id="IPR016024">
    <property type="entry name" value="ARM-type_fold"/>
</dbReference>
<keyword evidence="1" id="KW-0175">Coiled coil</keyword>
<reference evidence="3 4" key="1">
    <citation type="submission" date="2023-11" db="EMBL/GenBank/DDBJ databases">
        <title>An acidophilic fungus is an integral part of prey digestion in a carnivorous sundew plant.</title>
        <authorList>
            <person name="Tsai I.J."/>
        </authorList>
    </citation>
    <scope>NUCLEOTIDE SEQUENCE [LARGE SCALE GENOMIC DNA]</scope>
    <source>
        <strain evidence="3">169a</strain>
    </source>
</reference>
<feature type="coiled-coil region" evidence="1">
    <location>
        <begin position="608"/>
        <end position="757"/>
    </location>
</feature>
<name>A0AAQ3MBN1_9PEZI</name>
<evidence type="ECO:0000313" key="4">
    <source>
        <dbReference type="Proteomes" id="UP001303373"/>
    </source>
</evidence>
<dbReference type="GO" id="GO:0051726">
    <property type="term" value="P:regulation of cell cycle"/>
    <property type="evidence" value="ECO:0007669"/>
    <property type="project" value="TreeGrafter"/>
</dbReference>
<sequence>MASKSIKDATKTLQEHFSAAKLPESLPSDSRRVLQSFVDEHDIGNIGEDESARANVELKGFWEKHVGDNAAKLGVFVGVLRELRPIITRGGDVLNWWKKVLKPVITGLEYKKAALDDAQEFLVNFMICDEPRETDEDATRKWERESNNILKDLLSIYILRTQILSDDDTFVAKDNIQISQQVEAVLIAFGRKQPKTLFHGLDDLVKASVTRLQALTLLTSFLRHQTPHLYLVTNTPLIEHLLKCLMNDTSTDVLSAALTSLLMLLPHIPGSLEPHLPRVFLIYSRLLCWEKFSPLSTEAQRNLVTDDRVAADSDDEDEDRDVGIDLSWDKLGPPEGTVEATTPELMTLFTYLYGMYPLNFLSYIRKSRRYLKQLQFPGADQFDLDQAVIRSRTEQFRQVHLIHPNFYSMTIEEELTDPKWPKAEPADVVADCYSLCVNPGTSLGSPAPPPTRRLPDLPTLPILSSRSGRNSPIVYDTAIHSTTNSWRDTHSLNGLGFNAGADSPIIRPDDDTHGDRMRPRSKASVHTESSVEDYAHQTATLRVARSPMREKPEPIPQTNLKYLQMENNSLRNELNFERWHKAQYSQHIGQLVRKNVKDATAEAETLNLINANRALKQQLEQVKSAREATIKDSALTRKQANNLETNMNERLAKLKKDQEKWVAEVDELRRLRGEAKEFRDILVATEAREVNQSYELNLMKREVEQLDKIRNQLQEAQKKLREYEYRNFEFDRTKREMDILQSENHTLQMRARNYDQERERTQRIHMGRVAELEAQLESIDPFQRNRSPNQSPPEIHGMVQRVASDSDFKLAQLKKAHARLLEKYTDLELEYQTMKCQLENLQQTGSYNNSRSFLRLDTDPEDYELHGPSWKDSDAMSGGLGSRIEPPHGMLNEPSPADVVNMTSTSDPTNSRYQTAPRIAKISPPSSEAAFHSTAGLTWRPPQPIAASRKNSTASRESSGHGQGLGLAATSFNPSAPLSEDEMAKSMMSSGSGDTTGSKKKKIQPDSEVRVYGRGGAQNIKMKSKDKESKLKSEKPKSSPLKGLRGFI</sequence>
<dbReference type="PANTHER" id="PTHR15154">
    <property type="entry name" value="HAMARTIN"/>
    <property type="match status" value="1"/>
</dbReference>
<proteinExistence type="predicted"/>
<evidence type="ECO:0000256" key="2">
    <source>
        <dbReference type="SAM" id="MobiDB-lite"/>
    </source>
</evidence>
<dbReference type="AlphaFoldDB" id="A0AAQ3MBN1"/>
<keyword evidence="4" id="KW-1185">Reference proteome</keyword>
<feature type="coiled-coil region" evidence="1">
    <location>
        <begin position="810"/>
        <end position="844"/>
    </location>
</feature>
<feature type="compositionally biased region" description="Polar residues" evidence="2">
    <location>
        <begin position="901"/>
        <end position="914"/>
    </location>
</feature>
<dbReference type="Proteomes" id="UP001303373">
    <property type="component" value="Chromosome 13"/>
</dbReference>
<dbReference type="SUPFAM" id="SSF48371">
    <property type="entry name" value="ARM repeat"/>
    <property type="match status" value="1"/>
</dbReference>
<evidence type="ECO:0008006" key="5">
    <source>
        <dbReference type="Google" id="ProtNLM"/>
    </source>
</evidence>
<dbReference type="Pfam" id="PF04388">
    <property type="entry name" value="Hamartin"/>
    <property type="match status" value="2"/>
</dbReference>
<dbReference type="PANTHER" id="PTHR15154:SF2">
    <property type="entry name" value="HAMARTIN"/>
    <property type="match status" value="1"/>
</dbReference>
<dbReference type="GO" id="GO:0032007">
    <property type="term" value="P:negative regulation of TOR signaling"/>
    <property type="evidence" value="ECO:0007669"/>
    <property type="project" value="TreeGrafter"/>
</dbReference>
<dbReference type="GO" id="GO:0033596">
    <property type="term" value="C:TSC1-TSC2 complex"/>
    <property type="evidence" value="ECO:0007669"/>
    <property type="project" value="TreeGrafter"/>
</dbReference>
<dbReference type="InterPro" id="IPR007483">
    <property type="entry name" value="Hamartin"/>
</dbReference>
<feature type="compositionally biased region" description="Basic and acidic residues" evidence="2">
    <location>
        <begin position="1023"/>
        <end position="1037"/>
    </location>
</feature>
<feature type="compositionally biased region" description="Low complexity" evidence="2">
    <location>
        <begin position="985"/>
        <end position="996"/>
    </location>
</feature>
<feature type="region of interest" description="Disordered" evidence="2">
    <location>
        <begin position="887"/>
        <end position="1048"/>
    </location>
</feature>
<organism evidence="3 4">
    <name type="scientific">Acrodontium crateriforme</name>
    <dbReference type="NCBI Taxonomy" id="150365"/>
    <lineage>
        <taxon>Eukaryota</taxon>
        <taxon>Fungi</taxon>
        <taxon>Dikarya</taxon>
        <taxon>Ascomycota</taxon>
        <taxon>Pezizomycotina</taxon>
        <taxon>Dothideomycetes</taxon>
        <taxon>Dothideomycetidae</taxon>
        <taxon>Mycosphaerellales</taxon>
        <taxon>Teratosphaeriaceae</taxon>
        <taxon>Acrodontium</taxon>
    </lineage>
</organism>
<protein>
    <recommendedName>
        <fullName evidence="5">Hamartin</fullName>
    </recommendedName>
</protein>
<accession>A0AAQ3MBN1</accession>
<feature type="compositionally biased region" description="Basic and acidic residues" evidence="2">
    <location>
        <begin position="507"/>
        <end position="518"/>
    </location>
</feature>
<evidence type="ECO:0000256" key="1">
    <source>
        <dbReference type="SAM" id="Coils"/>
    </source>
</evidence>
<gene>
    <name evidence="3" type="ORF">R9X50_00762500</name>
</gene>